<dbReference type="Gene3D" id="2.40.50.100">
    <property type="match status" value="1"/>
</dbReference>
<organism evidence="8 9">
    <name type="scientific">Thiorhodococcus minor</name>
    <dbReference type="NCBI Taxonomy" id="57489"/>
    <lineage>
        <taxon>Bacteria</taxon>
        <taxon>Pseudomonadati</taxon>
        <taxon>Pseudomonadota</taxon>
        <taxon>Gammaproteobacteria</taxon>
        <taxon>Chromatiales</taxon>
        <taxon>Chromatiaceae</taxon>
        <taxon>Thiorhodococcus</taxon>
    </lineage>
</organism>
<dbReference type="SUPFAM" id="SSF51230">
    <property type="entry name" value="Single hybrid motif"/>
    <property type="match status" value="1"/>
</dbReference>
<name>A0A6M0JTJ4_9GAMM</name>
<dbReference type="InterPro" id="IPR023213">
    <property type="entry name" value="CAT-like_dom_sf"/>
</dbReference>
<evidence type="ECO:0000259" key="7">
    <source>
        <dbReference type="PROSITE" id="PS51826"/>
    </source>
</evidence>
<dbReference type="Pfam" id="PF02817">
    <property type="entry name" value="E3_binding"/>
    <property type="match status" value="1"/>
</dbReference>
<evidence type="ECO:0000313" key="9">
    <source>
        <dbReference type="Proteomes" id="UP000483379"/>
    </source>
</evidence>
<dbReference type="Pfam" id="PF00364">
    <property type="entry name" value="Biotin_lipoyl"/>
    <property type="match status" value="1"/>
</dbReference>
<evidence type="ECO:0000256" key="2">
    <source>
        <dbReference type="ARBA" id="ARBA00007317"/>
    </source>
</evidence>
<dbReference type="AlphaFoldDB" id="A0A6M0JTJ4"/>
<sequence length="377" mass="40395">MSDLYRMPSLGSDMESATLIEWCKQPGERLAKDDVIAVVETQKGAIEIEVFHDAVMGKPLIEVGETVPVGAAMAELEGIGDGIEQAPSPPVEPPAPSGRRRASPAARRLAEARGIGLERLRGSGPEGAIRLEDVQRAVQAQAPKAPLPPDSKGTGLGMAAMRQAIAAAMSRSKREIPHYYLSHDIDLTRATQWLGAHNAELPPDRRILMAALFIKAVALTLRKFPELNGFDRDGQFEPSKAIHVGSATAIRGGGLVAPAIHDADQLELGPLMDKLRDLVARVRRGGLRASELSDPTVTVSSLGERGVDRLYGVIYPPQVAIVGFGTPELRPRVVEGEITPRTLVTATLAADHRHSDGHRGGLFLAKLAARLQEPETL</sequence>
<dbReference type="Gene3D" id="4.10.320.10">
    <property type="entry name" value="E3-binding domain"/>
    <property type="match status" value="1"/>
</dbReference>
<dbReference type="InterPro" id="IPR036625">
    <property type="entry name" value="E3-bd_dom_sf"/>
</dbReference>
<evidence type="ECO:0000256" key="4">
    <source>
        <dbReference type="RuleBase" id="RU003423"/>
    </source>
</evidence>
<dbReference type="RefSeq" id="WP_164450841.1">
    <property type="nucleotide sequence ID" value="NZ_JAAIJQ010000005.1"/>
</dbReference>
<feature type="region of interest" description="Disordered" evidence="5">
    <location>
        <begin position="81"/>
        <end position="108"/>
    </location>
</feature>
<dbReference type="InterPro" id="IPR001078">
    <property type="entry name" value="2-oxoacid_DH_actylTfrase"/>
</dbReference>
<evidence type="ECO:0000256" key="5">
    <source>
        <dbReference type="SAM" id="MobiDB-lite"/>
    </source>
</evidence>
<dbReference type="Proteomes" id="UP000483379">
    <property type="component" value="Unassembled WGS sequence"/>
</dbReference>
<dbReference type="SUPFAM" id="SSF52777">
    <property type="entry name" value="CoA-dependent acyltransferases"/>
    <property type="match status" value="1"/>
</dbReference>
<dbReference type="PANTHER" id="PTHR23151:SF90">
    <property type="entry name" value="DIHYDROLIPOYLLYSINE-RESIDUE ACETYLTRANSFERASE COMPONENT OF PYRUVATE DEHYDROGENASE COMPLEX, MITOCHONDRIAL-RELATED"/>
    <property type="match status" value="1"/>
</dbReference>
<evidence type="ECO:0000256" key="1">
    <source>
        <dbReference type="ARBA" id="ARBA00001938"/>
    </source>
</evidence>
<keyword evidence="4" id="KW-0808">Transferase</keyword>
<gene>
    <name evidence="8" type="ORF">G3446_02595</name>
</gene>
<evidence type="ECO:0000259" key="6">
    <source>
        <dbReference type="PROSITE" id="PS50968"/>
    </source>
</evidence>
<dbReference type="GO" id="GO:0016746">
    <property type="term" value="F:acyltransferase activity"/>
    <property type="evidence" value="ECO:0007669"/>
    <property type="project" value="UniProtKB-KW"/>
</dbReference>
<keyword evidence="4" id="KW-0012">Acyltransferase</keyword>
<dbReference type="PANTHER" id="PTHR23151">
    <property type="entry name" value="DIHYDROLIPOAMIDE ACETYL/SUCCINYL-TRANSFERASE-RELATED"/>
    <property type="match status" value="1"/>
</dbReference>
<feature type="domain" description="Peripheral subunit-binding (PSBD)" evidence="7">
    <location>
        <begin position="101"/>
        <end position="138"/>
    </location>
</feature>
<dbReference type="SUPFAM" id="SSF47005">
    <property type="entry name" value="Peripheral subunit-binding domain of 2-oxo acid dehydrogenase complex"/>
    <property type="match status" value="1"/>
</dbReference>
<evidence type="ECO:0000256" key="3">
    <source>
        <dbReference type="ARBA" id="ARBA00022823"/>
    </source>
</evidence>
<dbReference type="GO" id="GO:0006086">
    <property type="term" value="P:pyruvate decarboxylation to acetyl-CoA"/>
    <property type="evidence" value="ECO:0007669"/>
    <property type="project" value="InterPro"/>
</dbReference>
<dbReference type="PROSITE" id="PS50968">
    <property type="entry name" value="BIOTINYL_LIPOYL"/>
    <property type="match status" value="1"/>
</dbReference>
<dbReference type="InterPro" id="IPR000089">
    <property type="entry name" value="Biotin_lipoyl"/>
</dbReference>
<dbReference type="InterPro" id="IPR011053">
    <property type="entry name" value="Single_hybrid_motif"/>
</dbReference>
<dbReference type="InterPro" id="IPR045257">
    <property type="entry name" value="E2/Pdx1"/>
</dbReference>
<comment type="similarity">
    <text evidence="2 4">Belongs to the 2-oxoacid dehydrogenase family.</text>
</comment>
<keyword evidence="9" id="KW-1185">Reference proteome</keyword>
<dbReference type="PROSITE" id="PS51826">
    <property type="entry name" value="PSBD"/>
    <property type="match status" value="1"/>
</dbReference>
<keyword evidence="3 4" id="KW-0450">Lipoyl</keyword>
<accession>A0A6M0JTJ4</accession>
<dbReference type="Gene3D" id="3.30.559.10">
    <property type="entry name" value="Chloramphenicol acetyltransferase-like domain"/>
    <property type="match status" value="1"/>
</dbReference>
<feature type="domain" description="Lipoyl-binding" evidence="6">
    <location>
        <begin position="2"/>
        <end position="77"/>
    </location>
</feature>
<dbReference type="Pfam" id="PF00198">
    <property type="entry name" value="2-oxoacid_dh"/>
    <property type="match status" value="1"/>
</dbReference>
<feature type="compositionally biased region" description="Pro residues" evidence="5">
    <location>
        <begin position="87"/>
        <end position="96"/>
    </location>
</feature>
<dbReference type="EC" id="2.3.1.-" evidence="4"/>
<protein>
    <recommendedName>
        <fullName evidence="4">Dihydrolipoamide acetyltransferase component of pyruvate dehydrogenase complex</fullName>
        <ecNumber evidence="4">2.3.1.-</ecNumber>
    </recommendedName>
</protein>
<dbReference type="GO" id="GO:0045254">
    <property type="term" value="C:pyruvate dehydrogenase complex"/>
    <property type="evidence" value="ECO:0007669"/>
    <property type="project" value="InterPro"/>
</dbReference>
<evidence type="ECO:0000313" key="8">
    <source>
        <dbReference type="EMBL" id="NEV60792.1"/>
    </source>
</evidence>
<comment type="caution">
    <text evidence="8">The sequence shown here is derived from an EMBL/GenBank/DDBJ whole genome shotgun (WGS) entry which is preliminary data.</text>
</comment>
<proteinExistence type="inferred from homology"/>
<dbReference type="InterPro" id="IPR004167">
    <property type="entry name" value="PSBD"/>
</dbReference>
<comment type="cofactor">
    <cofactor evidence="1 4">
        <name>(R)-lipoate</name>
        <dbReference type="ChEBI" id="CHEBI:83088"/>
    </cofactor>
</comment>
<dbReference type="EMBL" id="JAAIJQ010000005">
    <property type="protein sequence ID" value="NEV60792.1"/>
    <property type="molecule type" value="Genomic_DNA"/>
</dbReference>
<dbReference type="CDD" id="cd06849">
    <property type="entry name" value="lipoyl_domain"/>
    <property type="match status" value="1"/>
</dbReference>
<reference evidence="8 9" key="1">
    <citation type="submission" date="2020-02" db="EMBL/GenBank/DDBJ databases">
        <title>Genome sequences of Thiorhodococcus mannitoliphagus and Thiorhodococcus minor, purple sulfur photosynthetic bacteria in the gammaproteobacterial family, Chromatiaceae.</title>
        <authorList>
            <person name="Aviles F.A."/>
            <person name="Meyer T.E."/>
            <person name="Kyndt J.A."/>
        </authorList>
    </citation>
    <scope>NUCLEOTIDE SEQUENCE [LARGE SCALE GENOMIC DNA]</scope>
    <source>
        <strain evidence="8 9">DSM 11518</strain>
    </source>
</reference>